<evidence type="ECO:0000259" key="15">
    <source>
        <dbReference type="PROSITE" id="PS50262"/>
    </source>
</evidence>
<feature type="compositionally biased region" description="Polar residues" evidence="14">
    <location>
        <begin position="237"/>
        <end position="251"/>
    </location>
</feature>
<feature type="transmembrane region" description="Helical" evidence="13">
    <location>
        <begin position="375"/>
        <end position="393"/>
    </location>
</feature>
<dbReference type="GO" id="GO:0016907">
    <property type="term" value="F:G protein-coupled acetylcholine receptor activity"/>
    <property type="evidence" value="ECO:0007669"/>
    <property type="project" value="UniProtKB-UniRule"/>
</dbReference>
<dbReference type="Pfam" id="PF00001">
    <property type="entry name" value="7tm_1"/>
    <property type="match status" value="1"/>
</dbReference>
<evidence type="ECO:0000256" key="13">
    <source>
        <dbReference type="RuleBase" id="RU361191"/>
    </source>
</evidence>
<dbReference type="PANTHER" id="PTHR24247:SF180">
    <property type="entry name" value="MUSCARINIC ACETYLCHOLINE RECEPTOR M4"/>
    <property type="match status" value="1"/>
</dbReference>
<sequence length="455" mass="50414">ISVFLPSGSSFNQSADLFSNTSCNALEMFFIALVTGSLSFVTVTGNILVMLSIKVNRHLQTVNNYFLFSLACADLIIGVFSMNLYTVYIIVGYWPLGPVVCDLWLALDYVVSNASVMNLLIISFDRYFCVTKPLTYPTRRTTKMAGLMIAAAWILSFILWAPAILFWQFIVGQRTVPPGECYIQFLSNPVATFGTAIAAFYLPVIIMTVLYINISLASRSRVSKHNPEKKEKKGMNPRSTPKLSLDSTTTALEAVKNGKMEEPKRVQPEPLAQPSPALTQVPTAAATNPNPAATATANPVEPKLNPASKWSKIKIVTKQTGDECITAIEIVPPVEGAERHSIPISRPRTVARKFASIARSQVKRKRQMAAREKKVTKTIFAILLAFIITWTPYNVMVLISTFCQSCVPDTVWAIGYWLCYVNSTINPACYALCNATFKKTFKNLLLCQYKNIGTR</sequence>
<feature type="transmembrane region" description="Helical" evidence="13">
    <location>
        <begin position="145"/>
        <end position="170"/>
    </location>
</feature>
<feature type="compositionally biased region" description="Basic and acidic residues" evidence="14">
    <location>
        <begin position="225"/>
        <end position="234"/>
    </location>
</feature>
<dbReference type="AlphaFoldDB" id="A0A3Q3W2S6"/>
<comment type="function">
    <text evidence="13">The muscarinic acetylcholine receptor mediates various cellular responses, including inhibition of adenylate cyclase, breakdown of phosphoinositides and modulation of potassium channels through the action of G proteins.</text>
</comment>
<name>A0A3Q3W2S6_MOLML</name>
<feature type="compositionally biased region" description="Basic and acidic residues" evidence="14">
    <location>
        <begin position="256"/>
        <end position="267"/>
    </location>
</feature>
<dbReference type="InterPro" id="IPR000995">
    <property type="entry name" value="Musac_Ach_rcpt"/>
</dbReference>
<keyword evidence="9 12" id="KW-0675">Receptor</keyword>
<feature type="transmembrane region" description="Helical" evidence="13">
    <location>
        <begin position="65"/>
        <end position="91"/>
    </location>
</feature>
<dbReference type="GO" id="GO:0007187">
    <property type="term" value="P:G protein-coupled receptor signaling pathway, coupled to cyclic nucleotide second messenger"/>
    <property type="evidence" value="ECO:0007669"/>
    <property type="project" value="TreeGrafter"/>
</dbReference>
<dbReference type="GO" id="GO:0030425">
    <property type="term" value="C:dendrite"/>
    <property type="evidence" value="ECO:0007669"/>
    <property type="project" value="TreeGrafter"/>
</dbReference>
<feature type="domain" description="G-protein coupled receptors family 1 profile" evidence="15">
    <location>
        <begin position="45"/>
        <end position="430"/>
    </location>
</feature>
<evidence type="ECO:0000313" key="17">
    <source>
        <dbReference type="Proteomes" id="UP000261620"/>
    </source>
</evidence>
<keyword evidence="1 13" id="KW-1003">Cell membrane</keyword>
<keyword evidence="11 13" id="KW-0628">Postsynaptic cell membrane</keyword>
<keyword evidence="17" id="KW-1185">Reference proteome</keyword>
<dbReference type="PROSITE" id="PS00237">
    <property type="entry name" value="G_PROTEIN_RECEP_F1_1"/>
    <property type="match status" value="1"/>
</dbReference>
<feature type="transmembrane region" description="Helical" evidence="13">
    <location>
        <begin position="190"/>
        <end position="214"/>
    </location>
</feature>
<evidence type="ECO:0000256" key="5">
    <source>
        <dbReference type="ARBA" id="ARBA00023018"/>
    </source>
</evidence>
<evidence type="ECO:0000256" key="3">
    <source>
        <dbReference type="ARBA" id="ARBA00022692"/>
    </source>
</evidence>
<dbReference type="PANTHER" id="PTHR24247">
    <property type="entry name" value="5-HYDROXYTRYPTAMINE RECEPTOR"/>
    <property type="match status" value="1"/>
</dbReference>
<feature type="region of interest" description="Disordered" evidence="14">
    <location>
        <begin position="222"/>
        <end position="303"/>
    </location>
</feature>
<evidence type="ECO:0000256" key="12">
    <source>
        <dbReference type="RuleBase" id="RU000688"/>
    </source>
</evidence>
<dbReference type="SMART" id="SM01381">
    <property type="entry name" value="7TM_GPCR_Srsx"/>
    <property type="match status" value="1"/>
</dbReference>
<comment type="similarity">
    <text evidence="13">Belongs to the G-protein coupled receptor 1 family. Muscarinic acetylcholine receptor subfamily.</text>
</comment>
<dbReference type="SUPFAM" id="SSF81321">
    <property type="entry name" value="Family A G protein-coupled receptor-like"/>
    <property type="match status" value="1"/>
</dbReference>
<dbReference type="STRING" id="94237.ENSMMOP00000005927"/>
<comment type="caution">
    <text evidence="13">Lacks conserved residue(s) required for the propagation of feature annotation.</text>
</comment>
<feature type="transmembrane region" description="Helical" evidence="13">
    <location>
        <begin position="103"/>
        <end position="124"/>
    </location>
</feature>
<keyword evidence="7 13" id="KW-0472">Membrane</keyword>
<dbReference type="GO" id="GO:0004993">
    <property type="term" value="F:G protein-coupled serotonin receptor activity"/>
    <property type="evidence" value="ECO:0007669"/>
    <property type="project" value="TreeGrafter"/>
</dbReference>
<evidence type="ECO:0000313" key="16">
    <source>
        <dbReference type="Ensembl" id="ENSMMOP00000005927.1"/>
    </source>
</evidence>
<accession>A0A3Q3W2S6</accession>
<feature type="transmembrane region" description="Helical" evidence="13">
    <location>
        <begin position="28"/>
        <end position="53"/>
    </location>
</feature>
<keyword evidence="8" id="KW-1015">Disulfide bond</keyword>
<keyword evidence="10 12" id="KW-0807">Transducer</keyword>
<keyword evidence="3 12" id="KW-0812">Transmembrane</keyword>
<evidence type="ECO:0000256" key="7">
    <source>
        <dbReference type="ARBA" id="ARBA00023136"/>
    </source>
</evidence>
<dbReference type="GO" id="GO:0007197">
    <property type="term" value="P:adenylate cyclase-inhibiting G protein-coupled acetylcholine receptor signaling pathway"/>
    <property type="evidence" value="ECO:0007669"/>
    <property type="project" value="TreeGrafter"/>
</dbReference>
<dbReference type="InterPro" id="IPR000276">
    <property type="entry name" value="GPCR_Rhodpsn"/>
</dbReference>
<dbReference type="FunFam" id="1.20.1070.10:FF:000041">
    <property type="entry name" value="Muscarinic acetylcholine receptor"/>
    <property type="match status" value="1"/>
</dbReference>
<dbReference type="PROSITE" id="PS50262">
    <property type="entry name" value="G_PROTEIN_RECEP_F1_2"/>
    <property type="match status" value="1"/>
</dbReference>
<dbReference type="Ensembl" id="ENSMMOT00000006036.1">
    <property type="protein sequence ID" value="ENSMMOP00000005927.1"/>
    <property type="gene ID" value="ENSMMOG00000004651.1"/>
</dbReference>
<keyword evidence="6 12" id="KW-0297">G-protein coupled receptor</keyword>
<dbReference type="FunFam" id="1.20.1070.10:FF:000038">
    <property type="entry name" value="Muscarinic acetylcholine receptor"/>
    <property type="match status" value="1"/>
</dbReference>
<dbReference type="GO" id="GO:0045211">
    <property type="term" value="C:postsynaptic membrane"/>
    <property type="evidence" value="ECO:0007669"/>
    <property type="project" value="UniProtKB-SubCell"/>
</dbReference>
<keyword evidence="5 13" id="KW-0770">Synapse</keyword>
<organism evidence="16 17">
    <name type="scientific">Mola mola</name>
    <name type="common">Ocean sunfish</name>
    <name type="synonym">Tetraodon mola</name>
    <dbReference type="NCBI Taxonomy" id="94237"/>
    <lineage>
        <taxon>Eukaryota</taxon>
        <taxon>Metazoa</taxon>
        <taxon>Chordata</taxon>
        <taxon>Craniata</taxon>
        <taxon>Vertebrata</taxon>
        <taxon>Euteleostomi</taxon>
        <taxon>Actinopterygii</taxon>
        <taxon>Neopterygii</taxon>
        <taxon>Teleostei</taxon>
        <taxon>Neoteleostei</taxon>
        <taxon>Acanthomorphata</taxon>
        <taxon>Eupercaria</taxon>
        <taxon>Tetraodontiformes</taxon>
        <taxon>Molidae</taxon>
        <taxon>Mola</taxon>
    </lineage>
</organism>
<dbReference type="PRINTS" id="PR00243">
    <property type="entry name" value="MUSCARINICR"/>
</dbReference>
<keyword evidence="2" id="KW-0597">Phosphoprotein</keyword>
<comment type="subcellular location">
    <subcellularLocation>
        <location evidence="13">Cell membrane</location>
        <topology evidence="13">Multi-pass membrane protein</topology>
    </subcellularLocation>
    <subcellularLocation>
        <location evidence="13">Postsynaptic cell membrane</location>
        <topology evidence="13">Multi-pass membrane protein</topology>
    </subcellularLocation>
</comment>
<evidence type="ECO:0000256" key="6">
    <source>
        <dbReference type="ARBA" id="ARBA00023040"/>
    </source>
</evidence>
<evidence type="ECO:0000256" key="1">
    <source>
        <dbReference type="ARBA" id="ARBA00022475"/>
    </source>
</evidence>
<evidence type="ECO:0000256" key="9">
    <source>
        <dbReference type="ARBA" id="ARBA00023170"/>
    </source>
</evidence>
<dbReference type="PRINTS" id="PR00237">
    <property type="entry name" value="GPCRRHODOPSN"/>
</dbReference>
<dbReference type="Proteomes" id="UP000261620">
    <property type="component" value="Unplaced"/>
</dbReference>
<dbReference type="OMA" id="PAMENDT"/>
<protein>
    <recommendedName>
        <fullName evidence="13">Muscarinic acetylcholine receptor</fullName>
    </recommendedName>
</protein>
<dbReference type="InterPro" id="IPR017452">
    <property type="entry name" value="GPCR_Rhodpsn_7TM"/>
</dbReference>
<evidence type="ECO:0000256" key="11">
    <source>
        <dbReference type="ARBA" id="ARBA00023257"/>
    </source>
</evidence>
<reference evidence="16" key="2">
    <citation type="submission" date="2025-09" db="UniProtKB">
        <authorList>
            <consortium name="Ensembl"/>
        </authorList>
    </citation>
    <scope>IDENTIFICATION</scope>
</reference>
<proteinExistence type="inferred from homology"/>
<evidence type="ECO:0000256" key="10">
    <source>
        <dbReference type="ARBA" id="ARBA00023224"/>
    </source>
</evidence>
<evidence type="ECO:0000256" key="2">
    <source>
        <dbReference type="ARBA" id="ARBA00022553"/>
    </source>
</evidence>
<reference evidence="16" key="1">
    <citation type="submission" date="2025-08" db="UniProtKB">
        <authorList>
            <consortium name="Ensembl"/>
        </authorList>
    </citation>
    <scope>IDENTIFICATION</scope>
</reference>
<keyword evidence="4 13" id="KW-1133">Transmembrane helix</keyword>
<feature type="compositionally biased region" description="Low complexity" evidence="14">
    <location>
        <begin position="282"/>
        <end position="299"/>
    </location>
</feature>
<evidence type="ECO:0000256" key="8">
    <source>
        <dbReference type="ARBA" id="ARBA00023157"/>
    </source>
</evidence>
<dbReference type="Gene3D" id="1.20.1070.10">
    <property type="entry name" value="Rhodopsin 7-helix transmembrane proteins"/>
    <property type="match status" value="2"/>
</dbReference>
<evidence type="ECO:0000256" key="14">
    <source>
        <dbReference type="SAM" id="MobiDB-lite"/>
    </source>
</evidence>
<evidence type="ECO:0000256" key="4">
    <source>
        <dbReference type="ARBA" id="ARBA00022989"/>
    </source>
</evidence>